<evidence type="ECO:0000313" key="15">
    <source>
        <dbReference type="Proteomes" id="UP000218824"/>
    </source>
</evidence>
<dbReference type="Proteomes" id="UP000218824">
    <property type="component" value="Chromosome"/>
</dbReference>
<evidence type="ECO:0000256" key="8">
    <source>
        <dbReference type="ARBA" id="ARBA00023237"/>
    </source>
</evidence>
<dbReference type="Gene3D" id="2.60.40.2610">
    <property type="entry name" value="Outer membrane usher protein FimD, plug domain"/>
    <property type="match status" value="1"/>
</dbReference>
<feature type="region of interest" description="Disordered" evidence="10">
    <location>
        <begin position="1"/>
        <end position="21"/>
    </location>
</feature>
<feature type="domain" description="PapC-like C-terminal" evidence="12">
    <location>
        <begin position="783"/>
        <end position="847"/>
    </location>
</feature>
<feature type="compositionally biased region" description="Low complexity" evidence="10">
    <location>
        <begin position="10"/>
        <end position="21"/>
    </location>
</feature>
<dbReference type="Pfam" id="PF13953">
    <property type="entry name" value="PapC_C"/>
    <property type="match status" value="1"/>
</dbReference>
<dbReference type="KEGG" id="lem:LEN_4432"/>
<dbReference type="GO" id="GO:0015473">
    <property type="term" value="F:fimbrial usher porin activity"/>
    <property type="evidence" value="ECO:0007669"/>
    <property type="project" value="InterPro"/>
</dbReference>
<feature type="signal peptide" evidence="11">
    <location>
        <begin position="1"/>
        <end position="41"/>
    </location>
</feature>
<evidence type="ECO:0000313" key="14">
    <source>
        <dbReference type="EMBL" id="BAV99919.1"/>
    </source>
</evidence>
<evidence type="ECO:0000256" key="5">
    <source>
        <dbReference type="ARBA" id="ARBA00022692"/>
    </source>
</evidence>
<keyword evidence="7 9" id="KW-0472">Membrane</keyword>
<evidence type="ECO:0000259" key="12">
    <source>
        <dbReference type="Pfam" id="PF13953"/>
    </source>
</evidence>
<dbReference type="SUPFAM" id="SSF141729">
    <property type="entry name" value="FimD N-terminal domain-like"/>
    <property type="match status" value="1"/>
</dbReference>
<dbReference type="PANTHER" id="PTHR30451">
    <property type="entry name" value="OUTER MEMBRANE USHER PROTEIN"/>
    <property type="match status" value="1"/>
</dbReference>
<proteinExistence type="inferred from homology"/>
<evidence type="ECO:0000256" key="7">
    <source>
        <dbReference type="ARBA" id="ARBA00023136"/>
    </source>
</evidence>
<dbReference type="InterPro" id="IPR025885">
    <property type="entry name" value="PapC_N"/>
</dbReference>
<feature type="chain" id="PRO_5043818250" evidence="11">
    <location>
        <begin position="42"/>
        <end position="869"/>
    </location>
</feature>
<feature type="compositionally biased region" description="Low complexity" evidence="10">
    <location>
        <begin position="42"/>
        <end position="53"/>
    </location>
</feature>
<comment type="similarity">
    <text evidence="2 9">Belongs to the fimbrial export usher family.</text>
</comment>
<dbReference type="GeneID" id="83066217"/>
<keyword evidence="8 9" id="KW-0998">Cell outer membrane</keyword>
<evidence type="ECO:0000256" key="10">
    <source>
        <dbReference type="SAM" id="MobiDB-lite"/>
    </source>
</evidence>
<feature type="region of interest" description="Disordered" evidence="10">
    <location>
        <begin position="42"/>
        <end position="79"/>
    </location>
</feature>
<dbReference type="InterPro" id="IPR000015">
    <property type="entry name" value="Fimb_usher"/>
</dbReference>
<evidence type="ECO:0000256" key="4">
    <source>
        <dbReference type="ARBA" id="ARBA00022452"/>
    </source>
</evidence>
<keyword evidence="4" id="KW-1134">Transmembrane beta strand</keyword>
<keyword evidence="5 9" id="KW-0812">Transmembrane</keyword>
<dbReference type="InterPro" id="IPR042186">
    <property type="entry name" value="FimD_plug_dom"/>
</dbReference>
<evidence type="ECO:0000256" key="2">
    <source>
        <dbReference type="ARBA" id="ARBA00008064"/>
    </source>
</evidence>
<dbReference type="InterPro" id="IPR037224">
    <property type="entry name" value="PapC_N_sf"/>
</dbReference>
<organism evidence="14 15">
    <name type="scientific">Lysobacter enzymogenes</name>
    <dbReference type="NCBI Taxonomy" id="69"/>
    <lineage>
        <taxon>Bacteria</taxon>
        <taxon>Pseudomonadati</taxon>
        <taxon>Pseudomonadota</taxon>
        <taxon>Gammaproteobacteria</taxon>
        <taxon>Lysobacterales</taxon>
        <taxon>Lysobacteraceae</taxon>
        <taxon>Lysobacter</taxon>
    </lineage>
</organism>
<comment type="subcellular location">
    <subcellularLocation>
        <location evidence="1 9">Cell outer membrane</location>
        <topology evidence="1 9">Multi-pass membrane protein</topology>
    </subcellularLocation>
</comment>
<keyword evidence="3 9" id="KW-0813">Transport</keyword>
<evidence type="ECO:0000259" key="13">
    <source>
        <dbReference type="Pfam" id="PF13954"/>
    </source>
</evidence>
<accession>A0AAU9ARV4</accession>
<dbReference type="GO" id="GO:0009297">
    <property type="term" value="P:pilus assembly"/>
    <property type="evidence" value="ECO:0007669"/>
    <property type="project" value="InterPro"/>
</dbReference>
<keyword evidence="6 11" id="KW-0732">Signal</keyword>
<evidence type="ECO:0000256" key="1">
    <source>
        <dbReference type="ARBA" id="ARBA00004571"/>
    </source>
</evidence>
<evidence type="ECO:0000256" key="6">
    <source>
        <dbReference type="ARBA" id="ARBA00022729"/>
    </source>
</evidence>
<reference evidence="14 15" key="1">
    <citation type="journal article" date="2017" name="DNA Res.">
        <title>Complete genome sequence and expression profile of the commercial lytic enzyme producer Lysobacter enzymogenes M497-1.</title>
        <authorList>
            <person name="Takami H."/>
            <person name="Toyoda A."/>
            <person name="Uchiyama I."/>
            <person name="Itoh T."/>
            <person name="Takaki Y."/>
            <person name="Arai W."/>
            <person name="Nishi S."/>
            <person name="Kawai M."/>
            <person name="Shinya K."/>
            <person name="Ikeda H."/>
        </authorList>
    </citation>
    <scope>NUCLEOTIDE SEQUENCE [LARGE SCALE GENOMIC DNA]</scope>
    <source>
        <strain evidence="14 15">M497-1</strain>
    </source>
</reference>
<sequence length="869" mass="91822">MARSHRSPRAARPAASTQAPAARALRGGLCLGIAFAGAVQAAGPQASSPLQSSAPPPQQPQQPASPTPPPAALPASASPAAAEPQFDLRYLSGSARQADLSRFARAGEVAPGRYRLDVRVNGAFALREEIEFRSEQAGAPARPCLSGPLLRRLGVDLAATADEPECVDLAARVAQAAVQVDFAELSLDLSVPQAALRRSARGAVAPELWQRGENALVLGYSYSESELRGDDGDYRSRYLGVEFGANLGAWQYRQRGALSWADGEPSRWDTQAAYLERALPAWSGRLQLGRATAGDPTLGVYGFRGARLIKDERMVPDSLRGYAPVVRGTAYSNAVVEIRQRGSLLYRSNVAPGPFEIDDLYAASNGGDLDVAVIEADGRVASFRVANASNPQLRRTGSLGYEFVLGQVEETALSQRPGVAQASAQYGFSNAFTGYAGALLSDGYRSAVLGAAWNTDWGAFSLDANPVRADGIGTAVRWRSGYNRRFDNGLVVATTVAAYTGDAHLDLYAALRRREQPLPGADARGLRDSAQLSLSWPLSARTSLYLSGSRLGYRDRSSSGNYQAGVRGQWRNLGIVFTAARVDDAAGRSDDQYFLGLTLPLGRAATVAASLERRARGSDTRLGVSGSLGEEDVLGYGVSVADGAGGNRTGAANALYRAPFATVNASYGWGRGYRQYGWGVDGVAVLHAHGLTLGPQYGETLALVAADGAGGARLLNQGGARVDRRGYALAPYLIPYARNTVEIDPLSARAQVDIAGTAQTVVPFAGAVVRMEYPTRGGRGAILSVRDDAGAALPFAADVLDESGRSVGAVAQASRIYATGLAERGRLHVRWGAQGGRRCTIDYVLPPPSRQSENAYALVEAVCHRDDPP</sequence>
<evidence type="ECO:0000256" key="11">
    <source>
        <dbReference type="SAM" id="SignalP"/>
    </source>
</evidence>
<dbReference type="Gene3D" id="3.10.20.410">
    <property type="match status" value="1"/>
</dbReference>
<feature type="compositionally biased region" description="Pro residues" evidence="10">
    <location>
        <begin position="54"/>
        <end position="72"/>
    </location>
</feature>
<name>A0AAU9ARV4_LYSEN</name>
<dbReference type="RefSeq" id="WP_096381394.1">
    <property type="nucleotide sequence ID" value="NZ_AP014940.1"/>
</dbReference>
<dbReference type="Pfam" id="PF13954">
    <property type="entry name" value="PapC_N"/>
    <property type="match status" value="1"/>
</dbReference>
<dbReference type="PANTHER" id="PTHR30451:SF20">
    <property type="entry name" value="FIMBRIAE USHER"/>
    <property type="match status" value="1"/>
</dbReference>
<dbReference type="Gene3D" id="2.60.40.2070">
    <property type="match status" value="1"/>
</dbReference>
<dbReference type="InterPro" id="IPR018030">
    <property type="entry name" value="Fimbrial_membr_usher_CS"/>
</dbReference>
<dbReference type="Pfam" id="PF00577">
    <property type="entry name" value="Usher"/>
    <property type="match status" value="1"/>
</dbReference>
<evidence type="ECO:0000256" key="3">
    <source>
        <dbReference type="ARBA" id="ARBA00022448"/>
    </source>
</evidence>
<dbReference type="AlphaFoldDB" id="A0AAU9ARV4"/>
<evidence type="ECO:0000256" key="9">
    <source>
        <dbReference type="RuleBase" id="RU003884"/>
    </source>
</evidence>
<protein>
    <submittedName>
        <fullName evidence="14">Outer membrane usher protein mrkc</fullName>
    </submittedName>
</protein>
<dbReference type="InterPro" id="IPR043142">
    <property type="entry name" value="PapC-like_C_sf"/>
</dbReference>
<dbReference type="GO" id="GO:0009279">
    <property type="term" value="C:cell outer membrane"/>
    <property type="evidence" value="ECO:0007669"/>
    <property type="project" value="UniProtKB-SubCell"/>
</dbReference>
<dbReference type="InterPro" id="IPR025949">
    <property type="entry name" value="PapC-like_C"/>
</dbReference>
<dbReference type="EMBL" id="AP014940">
    <property type="protein sequence ID" value="BAV99919.1"/>
    <property type="molecule type" value="Genomic_DNA"/>
</dbReference>
<keyword evidence="9" id="KW-1029">Fimbrium biogenesis</keyword>
<feature type="domain" description="PapC N-terminal" evidence="13">
    <location>
        <begin position="85"/>
        <end position="223"/>
    </location>
</feature>
<gene>
    <name evidence="14" type="ORF">LEN_4432</name>
</gene>
<dbReference type="Gene3D" id="2.60.40.3110">
    <property type="match status" value="1"/>
</dbReference>
<dbReference type="PROSITE" id="PS01151">
    <property type="entry name" value="FIMBRIAL_USHER"/>
    <property type="match status" value="1"/>
</dbReference>